<gene>
    <name evidence="2" type="ORF">CDEST_00569</name>
</gene>
<proteinExistence type="predicted"/>
<reference evidence="3" key="1">
    <citation type="journal article" date="2023" name="bioRxiv">
        <title>Complete genome of the Medicago anthracnose fungus, Colletotrichum destructivum, reveals a mini-chromosome-like region within a core chromosome.</title>
        <authorList>
            <person name="Lapalu N."/>
            <person name="Simon A."/>
            <person name="Lu A."/>
            <person name="Plaumann P.-L."/>
            <person name="Amselem J."/>
            <person name="Pigne S."/>
            <person name="Auger A."/>
            <person name="Koch C."/>
            <person name="Dallery J.-F."/>
            <person name="O'Connell R.J."/>
        </authorList>
    </citation>
    <scope>NUCLEOTIDE SEQUENCE [LARGE SCALE GENOMIC DNA]</scope>
    <source>
        <strain evidence="3">CBS 520.97</strain>
    </source>
</reference>
<accession>A0AAX4HXS1</accession>
<feature type="region of interest" description="Disordered" evidence="1">
    <location>
        <begin position="19"/>
        <end position="49"/>
    </location>
</feature>
<dbReference type="Proteomes" id="UP001322277">
    <property type="component" value="Chromosome 1"/>
</dbReference>
<dbReference type="AlphaFoldDB" id="A0AAX4HXS1"/>
<evidence type="ECO:0000313" key="2">
    <source>
        <dbReference type="EMBL" id="WQF75555.1"/>
    </source>
</evidence>
<organism evidence="2 3">
    <name type="scientific">Colletotrichum destructivum</name>
    <dbReference type="NCBI Taxonomy" id="34406"/>
    <lineage>
        <taxon>Eukaryota</taxon>
        <taxon>Fungi</taxon>
        <taxon>Dikarya</taxon>
        <taxon>Ascomycota</taxon>
        <taxon>Pezizomycotina</taxon>
        <taxon>Sordariomycetes</taxon>
        <taxon>Hypocreomycetidae</taxon>
        <taxon>Glomerellales</taxon>
        <taxon>Glomerellaceae</taxon>
        <taxon>Colletotrichum</taxon>
        <taxon>Colletotrichum destructivum species complex</taxon>
    </lineage>
</organism>
<dbReference type="EMBL" id="CP137305">
    <property type="protein sequence ID" value="WQF75555.1"/>
    <property type="molecule type" value="Genomic_DNA"/>
</dbReference>
<keyword evidence="3" id="KW-1185">Reference proteome</keyword>
<protein>
    <submittedName>
        <fullName evidence="2">Uncharacterized protein</fullName>
    </submittedName>
</protein>
<dbReference type="GeneID" id="87937072"/>
<name>A0AAX4HXS1_9PEZI</name>
<dbReference type="KEGG" id="cdet:87937072"/>
<evidence type="ECO:0000313" key="3">
    <source>
        <dbReference type="Proteomes" id="UP001322277"/>
    </source>
</evidence>
<dbReference type="RefSeq" id="XP_062772779.1">
    <property type="nucleotide sequence ID" value="XM_062916728.1"/>
</dbReference>
<evidence type="ECO:0000256" key="1">
    <source>
        <dbReference type="SAM" id="MobiDB-lite"/>
    </source>
</evidence>
<sequence>MRPPDAGHWPCSNRIRLRVGPRNTMHAPTRSPGLTTQVPHLSRPGSMDSKPRLAVRLNCLFPSSAVSEVIVQHNQACWRLPN</sequence>